<keyword evidence="1" id="KW-0732">Signal</keyword>
<feature type="chain" id="PRO_5012899724" evidence="1">
    <location>
        <begin position="24"/>
        <end position="319"/>
    </location>
</feature>
<reference evidence="3" key="1">
    <citation type="submission" date="2017-09" db="EMBL/GenBank/DDBJ databases">
        <authorList>
            <person name="Varghese N."/>
            <person name="Submissions S."/>
        </authorList>
    </citation>
    <scope>NUCLEOTIDE SEQUENCE [LARGE SCALE GENOMIC DNA]</scope>
    <source>
        <strain evidence="3">CGMCC 1.12803</strain>
    </source>
</reference>
<dbReference type="AlphaFoldDB" id="A0A286A8L8"/>
<evidence type="ECO:0000313" key="2">
    <source>
        <dbReference type="EMBL" id="SOD18222.1"/>
    </source>
</evidence>
<dbReference type="SUPFAM" id="SSF51445">
    <property type="entry name" value="(Trans)glycosidases"/>
    <property type="match status" value="1"/>
</dbReference>
<gene>
    <name evidence="2" type="ORF">SAMN06297358_2890</name>
</gene>
<dbReference type="Gene3D" id="3.20.20.80">
    <property type="entry name" value="Glycosidases"/>
    <property type="match status" value="1"/>
</dbReference>
<dbReference type="PROSITE" id="PS51257">
    <property type="entry name" value="PROKAR_LIPOPROTEIN"/>
    <property type="match status" value="1"/>
</dbReference>
<dbReference type="InterPro" id="IPR001579">
    <property type="entry name" value="Glyco_hydro_18_chit_AS"/>
</dbReference>
<dbReference type="Proteomes" id="UP000219281">
    <property type="component" value="Unassembled WGS sequence"/>
</dbReference>
<name>A0A286A8L8_9SPHI</name>
<organism evidence="2 3">
    <name type="scientific">Pedobacter xixiisoli</name>
    <dbReference type="NCBI Taxonomy" id="1476464"/>
    <lineage>
        <taxon>Bacteria</taxon>
        <taxon>Pseudomonadati</taxon>
        <taxon>Bacteroidota</taxon>
        <taxon>Sphingobacteriia</taxon>
        <taxon>Sphingobacteriales</taxon>
        <taxon>Sphingobacteriaceae</taxon>
        <taxon>Pedobacter</taxon>
    </lineage>
</organism>
<feature type="signal peptide" evidence="1">
    <location>
        <begin position="1"/>
        <end position="23"/>
    </location>
</feature>
<evidence type="ECO:0000256" key="1">
    <source>
        <dbReference type="SAM" id="SignalP"/>
    </source>
</evidence>
<dbReference type="Pfam" id="PF16141">
    <property type="entry name" value="GH18_BT1044-like"/>
    <property type="match status" value="1"/>
</dbReference>
<dbReference type="InterPro" id="IPR017853">
    <property type="entry name" value="GH"/>
</dbReference>
<dbReference type="RefSeq" id="WP_097132718.1">
    <property type="nucleotide sequence ID" value="NZ_OCMT01000003.1"/>
</dbReference>
<protein>
    <submittedName>
        <fullName evidence="2">Glycoside hydrolase Family 18, chitinase_18</fullName>
    </submittedName>
</protein>
<dbReference type="GO" id="GO:0005975">
    <property type="term" value="P:carbohydrate metabolic process"/>
    <property type="evidence" value="ECO:0007669"/>
    <property type="project" value="InterPro"/>
</dbReference>
<evidence type="ECO:0000313" key="3">
    <source>
        <dbReference type="Proteomes" id="UP000219281"/>
    </source>
</evidence>
<accession>A0A286A8L8</accession>
<dbReference type="OrthoDB" id="7183084at2"/>
<dbReference type="InterPro" id="IPR032320">
    <property type="entry name" value="GH18_BT1044-like"/>
</dbReference>
<dbReference type="GO" id="GO:0004553">
    <property type="term" value="F:hydrolase activity, hydrolyzing O-glycosyl compounds"/>
    <property type="evidence" value="ECO:0007669"/>
    <property type="project" value="InterPro"/>
</dbReference>
<proteinExistence type="predicted"/>
<dbReference type="EMBL" id="OCMT01000003">
    <property type="protein sequence ID" value="SOD18222.1"/>
    <property type="molecule type" value="Genomic_DNA"/>
</dbReference>
<sequence>MKKTKIQIFGMLLFTLFASLLFTGCDTEVEALQVQKLKTYDEQYYKNLREFKKSKHEISYAYYEAWSPVEGVGGTKYPASWGERILGLPDSLDIVNLWMGIPTKDTHPLAYEDMKISQEKLGTRFVMHADASHYRHKFTVDGVNYDMGGDGNNISDATMAAYAKWIINQVLEPGLDGVDVDWEGWNGPNLVRLINELSKEFGPKGKDPSKLLIVDFFNSNPPTSIIPYCDYFVSQSYSNQTGGIYHPAGFPYETMIYCETFGVFYATGGRLLDYARWQPSSGRKGGAGVFFLGRNYYSSSGIPYNEFRKAIQIMNPAVH</sequence>
<dbReference type="PROSITE" id="PS01095">
    <property type="entry name" value="GH18_1"/>
    <property type="match status" value="1"/>
</dbReference>
<keyword evidence="2" id="KW-0378">Hydrolase</keyword>
<keyword evidence="3" id="KW-1185">Reference proteome</keyword>